<feature type="region of interest" description="Disordered" evidence="1">
    <location>
        <begin position="131"/>
        <end position="160"/>
    </location>
</feature>
<organism evidence="2 3">
    <name type="scientific">Reticulomyxa filosa</name>
    <dbReference type="NCBI Taxonomy" id="46433"/>
    <lineage>
        <taxon>Eukaryota</taxon>
        <taxon>Sar</taxon>
        <taxon>Rhizaria</taxon>
        <taxon>Retaria</taxon>
        <taxon>Foraminifera</taxon>
        <taxon>Monothalamids</taxon>
        <taxon>Reticulomyxidae</taxon>
        <taxon>Reticulomyxa</taxon>
    </lineage>
</organism>
<protein>
    <submittedName>
        <fullName evidence="2">Uncharacterized protein</fullName>
    </submittedName>
</protein>
<feature type="compositionally biased region" description="Polar residues" evidence="1">
    <location>
        <begin position="144"/>
        <end position="153"/>
    </location>
</feature>
<dbReference type="AlphaFoldDB" id="X6P0L7"/>
<proteinExistence type="predicted"/>
<name>X6P0L7_RETFI</name>
<sequence>MSKIDTIQTNNSEETDEKKETKAVSKPETNAKKYPLLVLMGDSVLDNFFWLDDKSTDLEKVLDKTFEEKADILNLAVDESTIKSVLKGRKPAIQYVNGRKENKLKAYPTQSSGKVEPLKNIKDLIESGILQHKKNSKQSKKNTQEAVSITKSDPTMKPIV</sequence>
<evidence type="ECO:0000256" key="1">
    <source>
        <dbReference type="SAM" id="MobiDB-lite"/>
    </source>
</evidence>
<evidence type="ECO:0000313" key="2">
    <source>
        <dbReference type="EMBL" id="ETO31771.1"/>
    </source>
</evidence>
<comment type="caution">
    <text evidence="2">The sequence shown here is derived from an EMBL/GenBank/DDBJ whole genome shotgun (WGS) entry which is preliminary data.</text>
</comment>
<feature type="compositionally biased region" description="Basic residues" evidence="1">
    <location>
        <begin position="131"/>
        <end position="140"/>
    </location>
</feature>
<dbReference type="EMBL" id="ASPP01004715">
    <property type="protein sequence ID" value="ETO31771.1"/>
    <property type="molecule type" value="Genomic_DNA"/>
</dbReference>
<feature type="compositionally biased region" description="Basic and acidic residues" evidence="1">
    <location>
        <begin position="16"/>
        <end position="27"/>
    </location>
</feature>
<feature type="compositionally biased region" description="Polar residues" evidence="1">
    <location>
        <begin position="1"/>
        <end position="12"/>
    </location>
</feature>
<gene>
    <name evidence="2" type="ORF">RFI_05347</name>
</gene>
<dbReference type="Proteomes" id="UP000023152">
    <property type="component" value="Unassembled WGS sequence"/>
</dbReference>
<feature type="non-terminal residue" evidence="2">
    <location>
        <position position="160"/>
    </location>
</feature>
<reference evidence="2 3" key="1">
    <citation type="journal article" date="2013" name="Curr. Biol.">
        <title>The Genome of the Foraminiferan Reticulomyxa filosa.</title>
        <authorList>
            <person name="Glockner G."/>
            <person name="Hulsmann N."/>
            <person name="Schleicher M."/>
            <person name="Noegel A.A."/>
            <person name="Eichinger L."/>
            <person name="Gallinger C."/>
            <person name="Pawlowski J."/>
            <person name="Sierra R."/>
            <person name="Euteneuer U."/>
            <person name="Pillet L."/>
            <person name="Moustafa A."/>
            <person name="Platzer M."/>
            <person name="Groth M."/>
            <person name="Szafranski K."/>
            <person name="Schliwa M."/>
        </authorList>
    </citation>
    <scope>NUCLEOTIDE SEQUENCE [LARGE SCALE GENOMIC DNA]</scope>
</reference>
<accession>X6P0L7</accession>
<dbReference type="OrthoDB" id="411955at2759"/>
<evidence type="ECO:0000313" key="3">
    <source>
        <dbReference type="Proteomes" id="UP000023152"/>
    </source>
</evidence>
<keyword evidence="3" id="KW-1185">Reference proteome</keyword>
<feature type="region of interest" description="Disordered" evidence="1">
    <location>
        <begin position="1"/>
        <end position="27"/>
    </location>
</feature>